<accession>A0A1H1DA43</accession>
<sequence>MKNASLGTPGGPVRAGAALAKKVHARRRGARGSGKRTSRPVSRILYAERRPSAWRPSIWACRHRQTQAVYPQVSDGPPSNTCADAEGALLTLLRVGFTEPPLSPGVLVVSYTTLSPLPGRIGRAVCFLWHFPEGHPWLPLATTLPCGVRTFLDGRAPPRPPGRLVRSPSLEHATHRPHSPPRETGIPAFRTLPRPRRARFAVPAARVAAATRARGITPGARCR</sequence>
<evidence type="ECO:0000256" key="1">
    <source>
        <dbReference type="SAM" id="MobiDB-lite"/>
    </source>
</evidence>
<protein>
    <submittedName>
        <fullName evidence="2">Uncharacterized protein</fullName>
    </submittedName>
</protein>
<feature type="compositionally biased region" description="Basic residues" evidence="1">
    <location>
        <begin position="21"/>
        <end position="38"/>
    </location>
</feature>
<feature type="region of interest" description="Disordered" evidence="1">
    <location>
        <begin position="20"/>
        <end position="41"/>
    </location>
</feature>
<evidence type="ECO:0000313" key="2">
    <source>
        <dbReference type="EMBL" id="SDQ73059.1"/>
    </source>
</evidence>
<dbReference type="AlphaFoldDB" id="A0A1H1DA43"/>
<evidence type="ECO:0000313" key="3">
    <source>
        <dbReference type="Proteomes" id="UP000199301"/>
    </source>
</evidence>
<proteinExistence type="predicted"/>
<organism evidence="2 3">
    <name type="scientific">Actinopolyspora saharensis</name>
    <dbReference type="NCBI Taxonomy" id="995062"/>
    <lineage>
        <taxon>Bacteria</taxon>
        <taxon>Bacillati</taxon>
        <taxon>Actinomycetota</taxon>
        <taxon>Actinomycetes</taxon>
        <taxon>Actinopolysporales</taxon>
        <taxon>Actinopolysporaceae</taxon>
        <taxon>Actinopolyspora</taxon>
    </lineage>
</organism>
<feature type="region of interest" description="Disordered" evidence="1">
    <location>
        <begin position="157"/>
        <end position="189"/>
    </location>
</feature>
<reference evidence="3" key="1">
    <citation type="submission" date="2016-10" db="EMBL/GenBank/DDBJ databases">
        <authorList>
            <person name="Varghese N."/>
            <person name="Submissions S."/>
        </authorList>
    </citation>
    <scope>NUCLEOTIDE SEQUENCE [LARGE SCALE GENOMIC DNA]</scope>
    <source>
        <strain evidence="3">DSM 45459</strain>
    </source>
</reference>
<dbReference type="Proteomes" id="UP000199301">
    <property type="component" value="Unassembled WGS sequence"/>
</dbReference>
<gene>
    <name evidence="2" type="ORF">SAMN04489718_1965</name>
</gene>
<dbReference type="EMBL" id="FNKO01000002">
    <property type="protein sequence ID" value="SDQ73059.1"/>
    <property type="molecule type" value="Genomic_DNA"/>
</dbReference>
<name>A0A1H1DA43_9ACTN</name>
<keyword evidence="3" id="KW-1185">Reference proteome</keyword>